<dbReference type="AlphaFoldDB" id="A0A8S4SK63"/>
<accession>A0A8S4SK63</accession>
<sequence length="79" mass="8841">MLRSSADMLCLEKKSSDRAHEVTAAKTAAADDAKTKNTTNNFMVTDNTNNAVFQISKLKSAFVFELYTRELADLFYARV</sequence>
<evidence type="ECO:0000313" key="2">
    <source>
        <dbReference type="Proteomes" id="UP000838756"/>
    </source>
</evidence>
<comment type="caution">
    <text evidence="1">The sequence shown here is derived from an EMBL/GenBank/DDBJ whole genome shotgun (WGS) entry which is preliminary data.</text>
</comment>
<dbReference type="EMBL" id="CAKXAJ010026211">
    <property type="protein sequence ID" value="CAH2262231.1"/>
    <property type="molecule type" value="Genomic_DNA"/>
</dbReference>
<gene>
    <name evidence="1" type="primary">jg26840</name>
    <name evidence="1" type="ORF">PAEG_LOCUS24127</name>
</gene>
<protein>
    <submittedName>
        <fullName evidence="1">Jg26840 protein</fullName>
    </submittedName>
</protein>
<proteinExistence type="predicted"/>
<keyword evidence="2" id="KW-1185">Reference proteome</keyword>
<evidence type="ECO:0000313" key="1">
    <source>
        <dbReference type="EMBL" id="CAH2262231.1"/>
    </source>
</evidence>
<name>A0A8S4SK63_9NEOP</name>
<reference evidence="1" key="1">
    <citation type="submission" date="2022-03" db="EMBL/GenBank/DDBJ databases">
        <authorList>
            <person name="Lindestad O."/>
        </authorList>
    </citation>
    <scope>NUCLEOTIDE SEQUENCE</scope>
</reference>
<dbReference type="Proteomes" id="UP000838756">
    <property type="component" value="Unassembled WGS sequence"/>
</dbReference>
<organism evidence="1 2">
    <name type="scientific">Pararge aegeria aegeria</name>
    <dbReference type="NCBI Taxonomy" id="348720"/>
    <lineage>
        <taxon>Eukaryota</taxon>
        <taxon>Metazoa</taxon>
        <taxon>Ecdysozoa</taxon>
        <taxon>Arthropoda</taxon>
        <taxon>Hexapoda</taxon>
        <taxon>Insecta</taxon>
        <taxon>Pterygota</taxon>
        <taxon>Neoptera</taxon>
        <taxon>Endopterygota</taxon>
        <taxon>Lepidoptera</taxon>
        <taxon>Glossata</taxon>
        <taxon>Ditrysia</taxon>
        <taxon>Papilionoidea</taxon>
        <taxon>Nymphalidae</taxon>
        <taxon>Satyrinae</taxon>
        <taxon>Satyrini</taxon>
        <taxon>Parargina</taxon>
        <taxon>Pararge</taxon>
    </lineage>
</organism>